<keyword evidence="7" id="KW-1133">Transmembrane helix</keyword>
<dbReference type="OrthoDB" id="365379at2759"/>
<feature type="compositionally biased region" description="Low complexity" evidence="6">
    <location>
        <begin position="239"/>
        <end position="268"/>
    </location>
</feature>
<feature type="transmembrane region" description="Helical" evidence="7">
    <location>
        <begin position="372"/>
        <end position="392"/>
    </location>
</feature>
<reference evidence="9" key="1">
    <citation type="submission" date="2025-05" db="UniProtKB">
        <authorList>
            <consortium name="RefSeq"/>
        </authorList>
    </citation>
    <scope>NUCLEOTIDE SEQUENCE [LARGE SCALE GENOMIC DNA]</scope>
    <source>
        <strain evidence="9">14028-0561.14</strain>
    </source>
</reference>
<dbReference type="EC" id="2.3.2.27" evidence="2"/>
<dbReference type="AlphaFoldDB" id="A0A6P4JF25"/>
<gene>
    <name evidence="10" type="primary">LOC108082358</name>
</gene>
<keyword evidence="4" id="KW-0805">Transcription regulation</keyword>
<dbReference type="GO" id="GO:0006513">
    <property type="term" value="P:protein monoubiquitination"/>
    <property type="evidence" value="ECO:0007669"/>
    <property type="project" value="TreeGrafter"/>
</dbReference>
<dbReference type="GO" id="GO:0061630">
    <property type="term" value="F:ubiquitin protein ligase activity"/>
    <property type="evidence" value="ECO:0007669"/>
    <property type="project" value="UniProtKB-EC"/>
</dbReference>
<keyword evidence="5" id="KW-0804">Transcription</keyword>
<evidence type="ECO:0000259" key="8">
    <source>
        <dbReference type="Pfam" id="PF26084"/>
    </source>
</evidence>
<evidence type="ECO:0000313" key="10">
    <source>
        <dbReference type="RefSeq" id="XP_017033187.1"/>
    </source>
</evidence>
<evidence type="ECO:0000256" key="3">
    <source>
        <dbReference type="ARBA" id="ARBA00022679"/>
    </source>
</evidence>
<evidence type="ECO:0000256" key="5">
    <source>
        <dbReference type="ARBA" id="ARBA00023163"/>
    </source>
</evidence>
<name>A0A6P4JF25_DROKI</name>
<evidence type="ECO:0000256" key="4">
    <source>
        <dbReference type="ARBA" id="ARBA00023015"/>
    </source>
</evidence>
<feature type="transmembrane region" description="Helical" evidence="7">
    <location>
        <begin position="404"/>
        <end position="425"/>
    </location>
</feature>
<organism evidence="9 10">
    <name type="scientific">Drosophila kikkawai</name>
    <name type="common">Fruit fly</name>
    <dbReference type="NCBI Taxonomy" id="30033"/>
    <lineage>
        <taxon>Eukaryota</taxon>
        <taxon>Metazoa</taxon>
        <taxon>Ecdysozoa</taxon>
        <taxon>Arthropoda</taxon>
        <taxon>Hexapoda</taxon>
        <taxon>Insecta</taxon>
        <taxon>Pterygota</taxon>
        <taxon>Neoptera</taxon>
        <taxon>Endopterygota</taxon>
        <taxon>Diptera</taxon>
        <taxon>Brachycera</taxon>
        <taxon>Muscomorpha</taxon>
        <taxon>Ephydroidea</taxon>
        <taxon>Drosophilidae</taxon>
        <taxon>Drosophila</taxon>
        <taxon>Sophophora</taxon>
    </lineage>
</organism>
<dbReference type="GeneID" id="108082358"/>
<feature type="region of interest" description="Disordered" evidence="6">
    <location>
        <begin position="239"/>
        <end position="281"/>
    </location>
</feature>
<evidence type="ECO:0000256" key="6">
    <source>
        <dbReference type="SAM" id="MobiDB-lite"/>
    </source>
</evidence>
<accession>A0A6P4JF25</accession>
<dbReference type="InterPro" id="IPR058745">
    <property type="entry name" value="PWI_Topors"/>
</dbReference>
<reference evidence="10" key="2">
    <citation type="submission" date="2025-08" db="UniProtKB">
        <authorList>
            <consortium name="RefSeq"/>
        </authorList>
    </citation>
    <scope>IDENTIFICATION</scope>
    <source>
        <strain evidence="10">14028-0561.14</strain>
        <tissue evidence="10">Whole fly</tissue>
    </source>
</reference>
<dbReference type="Proteomes" id="UP001652661">
    <property type="component" value="Chromosome 2R"/>
</dbReference>
<evidence type="ECO:0000256" key="7">
    <source>
        <dbReference type="SAM" id="Phobius"/>
    </source>
</evidence>
<keyword evidence="3" id="KW-0808">Transferase</keyword>
<feature type="domain" description="Topors PWI-like" evidence="8">
    <location>
        <begin position="39"/>
        <end position="111"/>
    </location>
</feature>
<feature type="compositionally biased region" description="Polar residues" evidence="6">
    <location>
        <begin position="272"/>
        <end position="281"/>
    </location>
</feature>
<evidence type="ECO:0000313" key="9">
    <source>
        <dbReference type="Proteomes" id="UP001652661"/>
    </source>
</evidence>
<keyword evidence="7" id="KW-0472">Membrane</keyword>
<comment type="catalytic activity">
    <reaction evidence="1">
        <text>S-ubiquitinyl-[E2 ubiquitin-conjugating enzyme]-L-cysteine + [acceptor protein]-L-lysine = [E2 ubiquitin-conjugating enzyme]-L-cysteine + N(6)-ubiquitinyl-[acceptor protein]-L-lysine.</text>
        <dbReference type="EC" id="2.3.2.27"/>
    </reaction>
</comment>
<feature type="compositionally biased region" description="Basic residues" evidence="6">
    <location>
        <begin position="428"/>
        <end position="440"/>
    </location>
</feature>
<protein>
    <recommendedName>
        <fullName evidence="2">RING-type E3 ubiquitin transferase</fullName>
        <ecNumber evidence="2">2.3.2.27</ecNumber>
    </recommendedName>
</protein>
<dbReference type="Pfam" id="PF26084">
    <property type="entry name" value="PWI_Topors"/>
    <property type="match status" value="1"/>
</dbReference>
<keyword evidence="9" id="KW-1185">Reference proteome</keyword>
<keyword evidence="7" id="KW-0812">Transmembrane</keyword>
<feature type="region of interest" description="Disordered" evidence="6">
    <location>
        <begin position="421"/>
        <end position="440"/>
    </location>
</feature>
<evidence type="ECO:0000256" key="2">
    <source>
        <dbReference type="ARBA" id="ARBA00012483"/>
    </source>
</evidence>
<dbReference type="PANTHER" id="PTHR46077">
    <property type="entry name" value="E3 UBIQUITIN-PROTEIN LIGASE TOPORS"/>
    <property type="match status" value="1"/>
</dbReference>
<evidence type="ECO:0000256" key="1">
    <source>
        <dbReference type="ARBA" id="ARBA00000900"/>
    </source>
</evidence>
<sequence length="440" mass="46442">MMPRQMVQWRIYVYANSLYSLPGRQVRGFREWSPQTYSHSPYEVHRVMNWVNRDVSVLLRGKSEVFAVFELIMDMLPLMSMRSDQFKEALTKHLGPKTTHFVHELINFARSPYESMIAYECNVQYLAQQEEDYDGPSTSSVGQGLGQFLSPGFHNFVEFSRRINPDDCGGFEADLQLEDEDAEELDDLILDRSDSSTALDIEEIVVPSRSLARQLAASLSTVVPTASLPTVVAASSSGVASTASGGESQQQQQQSQSQPQQQSTSGEPPLSGGTTISHTTSPSAFANYELQMAIQRSMMDEGFSGDWAMPPPSVGRTVLMSNRQLVHNAANLYRIVYGSAPGATGLGAAGGAAGVLGTGAGTGPARGMGRGAAMGAAIGAAGAVAAATGAAVGEGAAAAGTGSAVGSASAAAVGAATGSAARTMAMRGRTRSRSRQRARR</sequence>
<proteinExistence type="predicted"/>
<dbReference type="RefSeq" id="XP_017033187.1">
    <property type="nucleotide sequence ID" value="XM_017177698.3"/>
</dbReference>
<dbReference type="GO" id="GO:0000209">
    <property type="term" value="P:protein polyubiquitination"/>
    <property type="evidence" value="ECO:0007669"/>
    <property type="project" value="TreeGrafter"/>
</dbReference>
<dbReference type="PANTHER" id="PTHR46077:SF1">
    <property type="entry name" value="TOP1 BINDING ARGININE_SERINE RICH PROTEIN, E3 UBIQUITIN LIGASE"/>
    <property type="match status" value="1"/>
</dbReference>